<dbReference type="GO" id="GO:0008704">
    <property type="term" value="F:5-carboxymethyl-2-hydroxymuconate delta-isomerase activity"/>
    <property type="evidence" value="ECO:0007669"/>
    <property type="project" value="InterPro"/>
</dbReference>
<reference evidence="2 4" key="4">
    <citation type="submission" date="2022-12" db="EMBL/GenBank/DDBJ databases">
        <title>Genome analysis and biological profiling of marine Salinicoccus roseus MOSEL-ME25.</title>
        <authorList>
            <person name="Mirza F.T."/>
            <person name="Xie Y."/>
            <person name="Shinwari Z.K."/>
        </authorList>
    </citation>
    <scope>NUCLEOTIDE SEQUENCE [LARGE SCALE GENOMIC DNA]</scope>
    <source>
        <strain evidence="2 4">MOSEL-ME25</strain>
    </source>
</reference>
<dbReference type="SUPFAM" id="SSF55331">
    <property type="entry name" value="Tautomerase/MIF"/>
    <property type="match status" value="1"/>
</dbReference>
<dbReference type="InterPro" id="IPR014347">
    <property type="entry name" value="Tautomerase/MIF_sf"/>
</dbReference>
<evidence type="ECO:0000313" key="2">
    <source>
        <dbReference type="EMBL" id="MDB0580660.1"/>
    </source>
</evidence>
<dbReference type="Pfam" id="PF02962">
    <property type="entry name" value="CHMI"/>
    <property type="match status" value="1"/>
</dbReference>
<dbReference type="GeneID" id="77845414"/>
<dbReference type="PANTHER" id="PTHR37950:SF1">
    <property type="entry name" value="4-HYDROXYPHENYLACETATE CATABOLISM PROTEIN"/>
    <property type="match status" value="1"/>
</dbReference>
<proteinExistence type="predicted"/>
<dbReference type="EMBL" id="JXII01000006">
    <property type="protein sequence ID" value="KIH70566.1"/>
    <property type="molecule type" value="Genomic_DNA"/>
</dbReference>
<sequence>MPHIYIEYTSNLKEEINIRQLMAEVHFSVLDQHSDTIPNGGFRTRAIEIDDFIIADGKEDDAFIHITMKIGRGRTEEKKEAIKQTVFDALRKGTEGIYNRRYLALSVELHEFQRETLKINNIKERYRQ</sequence>
<protein>
    <submittedName>
        <fullName evidence="2">5-carboxymethyl-2-hydroxymuconate Delta-isomerase</fullName>
    </submittedName>
    <submittedName>
        <fullName evidence="1">5-carboxymethyl-2-hydroxymuconate isomerase</fullName>
    </submittedName>
</protein>
<dbReference type="Proteomes" id="UP000527860">
    <property type="component" value="Unassembled WGS sequence"/>
</dbReference>
<dbReference type="AlphaFoldDB" id="A0A0C2HLZ5"/>
<evidence type="ECO:0000313" key="1">
    <source>
        <dbReference type="EMBL" id="KIH70566.1"/>
    </source>
</evidence>
<reference evidence="1 3" key="1">
    <citation type="submission" date="2015-01" db="EMBL/GenBank/DDBJ databases">
        <title>Genome sequences of high lactate-tolerant strain Salinicoccus roseus W12 with industrial interest.</title>
        <authorList>
            <person name="Wang H."/>
            <person name="Yu B."/>
        </authorList>
    </citation>
    <scope>NUCLEOTIDE SEQUENCE [LARGE SCALE GENOMIC DNA]</scope>
    <source>
        <strain evidence="1 3">W12</strain>
    </source>
</reference>
<dbReference type="OrthoDB" id="9814215at2"/>
<keyword evidence="4" id="KW-1185">Reference proteome</keyword>
<name>A0A0C2HLZ5_9STAP</name>
<gene>
    <name evidence="2" type="ORF">F7P68_0008965</name>
    <name evidence="1" type="ORF">SN16_07590</name>
</gene>
<dbReference type="STRING" id="45670.SN16_07590"/>
<dbReference type="CDD" id="cd00580">
    <property type="entry name" value="CHMI"/>
    <property type="match status" value="1"/>
</dbReference>
<evidence type="ECO:0000313" key="4">
    <source>
        <dbReference type="Proteomes" id="UP000527860"/>
    </source>
</evidence>
<comment type="caution">
    <text evidence="1">The sequence shown here is derived from an EMBL/GenBank/DDBJ whole genome shotgun (WGS) entry which is preliminary data.</text>
</comment>
<accession>A0A0C2HLZ5</accession>
<dbReference type="Proteomes" id="UP000031546">
    <property type="component" value="Unassembled WGS sequence"/>
</dbReference>
<organism evidence="1 3">
    <name type="scientific">Salinicoccus roseus</name>
    <dbReference type="NCBI Taxonomy" id="45670"/>
    <lineage>
        <taxon>Bacteria</taxon>
        <taxon>Bacillati</taxon>
        <taxon>Bacillota</taxon>
        <taxon>Bacilli</taxon>
        <taxon>Bacillales</taxon>
        <taxon>Staphylococcaceae</taxon>
        <taxon>Salinicoccus</taxon>
    </lineage>
</organism>
<dbReference type="Gene3D" id="3.30.429.10">
    <property type="entry name" value="Macrophage Migration Inhibitory Factor"/>
    <property type="match status" value="1"/>
</dbReference>
<dbReference type="PANTHER" id="PTHR37950">
    <property type="entry name" value="4-HYDROXYPHENYLACETATE CATABOLISM PROTEIN"/>
    <property type="match status" value="1"/>
</dbReference>
<reference evidence="4" key="2">
    <citation type="submission" date="2020-04" db="EMBL/GenBank/DDBJ databases">
        <title>Genome analysis and biological profiling of marine Cellulosimicrobium funkei MOSEL-ME6.</title>
        <authorList>
            <person name="Tanveer F."/>
            <person name="Xie Y."/>
            <person name="Shinwari Z.K."/>
        </authorList>
    </citation>
    <scope>NUCLEOTIDE SEQUENCE [LARGE SCALE GENOMIC DNA]</scope>
    <source>
        <strain evidence="4">MOSEL-ME25</strain>
    </source>
</reference>
<keyword evidence="1" id="KW-0413">Isomerase</keyword>
<reference evidence="2" key="3">
    <citation type="submission" date="2020-04" db="EMBL/GenBank/DDBJ databases">
        <authorList>
            <person name="Tanveer F."/>
            <person name="Xie Y."/>
            <person name="Shinwari Z.K."/>
        </authorList>
    </citation>
    <scope>NUCLEOTIDE SEQUENCE</scope>
    <source>
        <strain evidence="2">MOSEL-ME25</strain>
    </source>
</reference>
<evidence type="ECO:0000313" key="3">
    <source>
        <dbReference type="Proteomes" id="UP000031546"/>
    </source>
</evidence>
<dbReference type="RefSeq" id="WP_040106024.1">
    <property type="nucleotide sequence ID" value="NZ_JABEVU030000001.1"/>
</dbReference>
<dbReference type="InterPro" id="IPR004220">
    <property type="entry name" value="5-COMe_2-OHmuconate_Isoase"/>
</dbReference>
<dbReference type="EMBL" id="JABEVU030000001">
    <property type="protein sequence ID" value="MDB0580660.1"/>
    <property type="molecule type" value="Genomic_DNA"/>
</dbReference>